<dbReference type="InterPro" id="IPR005101">
    <property type="entry name" value="Cryptochr/Photolyase_FAD-bd"/>
</dbReference>
<evidence type="ECO:0000256" key="2">
    <source>
        <dbReference type="ARBA" id="ARBA00022827"/>
    </source>
</evidence>
<dbReference type="InterPro" id="IPR036134">
    <property type="entry name" value="Crypto/Photolyase_FAD-like_sf"/>
</dbReference>
<dbReference type="SUPFAM" id="SSF48173">
    <property type="entry name" value="Cryptochrome/photolyase FAD-binding domain"/>
    <property type="match status" value="1"/>
</dbReference>
<dbReference type="RefSeq" id="WP_136551289.1">
    <property type="nucleotide sequence ID" value="NZ_STGJ01000001.1"/>
</dbReference>
<organism evidence="6 7">
    <name type="scientific">Crenobacter intestini</name>
    <dbReference type="NCBI Taxonomy" id="2563443"/>
    <lineage>
        <taxon>Bacteria</taxon>
        <taxon>Pseudomonadati</taxon>
        <taxon>Pseudomonadota</taxon>
        <taxon>Betaproteobacteria</taxon>
        <taxon>Neisseriales</taxon>
        <taxon>Neisseriaceae</taxon>
        <taxon>Crenobacter</taxon>
    </lineage>
</organism>
<dbReference type="Proteomes" id="UP000308891">
    <property type="component" value="Unassembled WGS sequence"/>
</dbReference>
<feature type="binding site" evidence="3">
    <location>
        <begin position="186"/>
        <end position="188"/>
    </location>
    <ligand>
        <name>FAD</name>
        <dbReference type="ChEBI" id="CHEBI:57692"/>
    </ligand>
</feature>
<proteinExistence type="inferred from homology"/>
<evidence type="ECO:0000256" key="4">
    <source>
        <dbReference type="RuleBase" id="RU004182"/>
    </source>
</evidence>
<comment type="caution">
    <text evidence="6">The sequence shown here is derived from an EMBL/GenBank/DDBJ whole genome shotgun (WGS) entry which is preliminary data.</text>
</comment>
<keyword evidence="6" id="KW-0456">Lyase</keyword>
<protein>
    <submittedName>
        <fullName evidence="6">Deoxyribodipyrimidine photolyase</fullName>
    </submittedName>
</protein>
<feature type="binding site" evidence="3">
    <location>
        <position position="87"/>
    </location>
    <ligand>
        <name>FAD</name>
        <dbReference type="ChEBI" id="CHEBI:57692"/>
    </ligand>
</feature>
<evidence type="ECO:0000313" key="7">
    <source>
        <dbReference type="Proteomes" id="UP000308891"/>
    </source>
</evidence>
<dbReference type="AlphaFoldDB" id="A0A4T0V665"/>
<accession>A0A4T0V665</accession>
<dbReference type="InterPro" id="IPR002081">
    <property type="entry name" value="Cryptochrome/DNA_photolyase_1"/>
</dbReference>
<dbReference type="EMBL" id="STGJ01000001">
    <property type="protein sequence ID" value="TIC87278.1"/>
    <property type="molecule type" value="Genomic_DNA"/>
</dbReference>
<keyword evidence="1 3" id="KW-0285">Flavoprotein</keyword>
<feature type="domain" description="Cryptochrome/DNA photolyase FAD-binding" evidence="5">
    <location>
        <begin position="88"/>
        <end position="214"/>
    </location>
</feature>
<feature type="binding site" evidence="3">
    <location>
        <begin position="90"/>
        <end position="97"/>
    </location>
    <ligand>
        <name>FAD</name>
        <dbReference type="ChEBI" id="CHEBI:57692"/>
    </ligand>
</feature>
<keyword evidence="4" id="KW-0157">Chromophore</keyword>
<comment type="similarity">
    <text evidence="4">Belongs to the DNA photolyase family.</text>
</comment>
<evidence type="ECO:0000259" key="5">
    <source>
        <dbReference type="Pfam" id="PF03441"/>
    </source>
</evidence>
<dbReference type="PANTHER" id="PTHR11455">
    <property type="entry name" value="CRYPTOCHROME"/>
    <property type="match status" value="1"/>
</dbReference>
<dbReference type="Gene3D" id="1.10.579.10">
    <property type="entry name" value="DNA Cyclobutane Dipyrimidine Photolyase, subunit A, domain 3"/>
    <property type="match status" value="1"/>
</dbReference>
<reference evidence="6 7" key="1">
    <citation type="submission" date="2019-04" db="EMBL/GenBank/DDBJ databases">
        <title>Crenobacter sp. nov.</title>
        <authorList>
            <person name="Shi S."/>
        </authorList>
    </citation>
    <scope>NUCLEOTIDE SEQUENCE [LARGE SCALE GENOMIC DNA]</scope>
    <source>
        <strain evidence="6 7">GY 70310</strain>
    </source>
</reference>
<name>A0A4T0V665_9NEIS</name>
<dbReference type="GO" id="GO:0003904">
    <property type="term" value="F:deoxyribodipyrimidine photo-lyase activity"/>
    <property type="evidence" value="ECO:0007669"/>
    <property type="project" value="TreeGrafter"/>
</dbReference>
<keyword evidence="2 3" id="KW-0274">FAD</keyword>
<evidence type="ECO:0000256" key="3">
    <source>
        <dbReference type="PIRSR" id="PIRSR602081-1"/>
    </source>
</evidence>
<evidence type="ECO:0000256" key="1">
    <source>
        <dbReference type="ARBA" id="ARBA00022630"/>
    </source>
</evidence>
<dbReference type="Pfam" id="PF03441">
    <property type="entry name" value="FAD_binding_7"/>
    <property type="match status" value="1"/>
</dbReference>
<comment type="cofactor">
    <cofactor evidence="3">
        <name>FAD</name>
        <dbReference type="ChEBI" id="CHEBI:57692"/>
    </cofactor>
    <text evidence="3">Binds 1 FAD per subunit.</text>
</comment>
<dbReference type="PRINTS" id="PR00147">
    <property type="entry name" value="DNAPHOTLYASE"/>
</dbReference>
<dbReference type="GO" id="GO:0043153">
    <property type="term" value="P:entrainment of circadian clock by photoperiod"/>
    <property type="evidence" value="ECO:0007669"/>
    <property type="project" value="TreeGrafter"/>
</dbReference>
<feature type="binding site" evidence="3">
    <location>
        <position position="43"/>
    </location>
    <ligand>
        <name>FAD</name>
        <dbReference type="ChEBI" id="CHEBI:57692"/>
    </ligand>
</feature>
<keyword evidence="7" id="KW-1185">Reference proteome</keyword>
<dbReference type="GO" id="GO:0032922">
    <property type="term" value="P:circadian regulation of gene expression"/>
    <property type="evidence" value="ECO:0007669"/>
    <property type="project" value="TreeGrafter"/>
</dbReference>
<dbReference type="Gene3D" id="1.25.40.80">
    <property type="match status" value="1"/>
</dbReference>
<sequence length="416" mass="45419">MTRWHQGDLSELSGAPDSLAALPYEASVDAALARIATFDPARYARTRNALTGHVSTLSPYITHGLISLVDVLRQVDARHALPVPHKFVYELGWRAYFRHVWQQRGAGILQDLHAGPLPSHAYQVEVPADVREARSGLAVIDCAVRELYTVGTLHNHARMWLASYLVHLRKVHWRAGADWLYSHLLDGDMASNHLSWQWVAGTGSHKPYLFNAENVARYAPAAWQCPGSVLDTSYAALEAIAFSDLKFPPAPGTHAEGVAEPALLTAPPDFCGASAPDSAHVAGCDVWLVHPWCLGCAPANLPANTRVIGVYLADFHRDWPWTAQRWQFVSTAMKTIAPICWHGDVSDITAALKTARSVRTVAEPHLAPWLGHFATCEAPASLFPAVQGPCASFSQWWRAATAGFTNASELIARQGG</sequence>
<gene>
    <name evidence="6" type="ORF">E5K04_02355</name>
</gene>
<dbReference type="PANTHER" id="PTHR11455:SF18">
    <property type="entry name" value="SI:CH1073-390K14.1"/>
    <property type="match status" value="1"/>
</dbReference>
<dbReference type="GO" id="GO:0003677">
    <property type="term" value="F:DNA binding"/>
    <property type="evidence" value="ECO:0007669"/>
    <property type="project" value="TreeGrafter"/>
</dbReference>
<evidence type="ECO:0000313" key="6">
    <source>
        <dbReference type="EMBL" id="TIC87278.1"/>
    </source>
</evidence>
<dbReference type="OrthoDB" id="9772484at2"/>
<dbReference type="GO" id="GO:0071949">
    <property type="term" value="F:FAD binding"/>
    <property type="evidence" value="ECO:0007669"/>
    <property type="project" value="TreeGrafter"/>
</dbReference>
<dbReference type="GO" id="GO:0005737">
    <property type="term" value="C:cytoplasm"/>
    <property type="evidence" value="ECO:0007669"/>
    <property type="project" value="TreeGrafter"/>
</dbReference>